<comment type="caution">
    <text evidence="1">The sequence shown here is derived from an EMBL/GenBank/DDBJ whole genome shotgun (WGS) entry which is preliminary data.</text>
</comment>
<protein>
    <submittedName>
        <fullName evidence="1">Uncharacterized protein</fullName>
    </submittedName>
</protein>
<proteinExistence type="predicted"/>
<dbReference type="RefSeq" id="WP_252861577.1">
    <property type="nucleotide sequence ID" value="NZ_MAPF01000053.1"/>
</dbReference>
<organism evidence="1 2">
    <name type="scientific">New Jersey aster yellows phytoplasma</name>
    <dbReference type="NCBI Taxonomy" id="270520"/>
    <lineage>
        <taxon>Bacteria</taxon>
        <taxon>Bacillati</taxon>
        <taxon>Mycoplasmatota</taxon>
        <taxon>Mollicutes</taxon>
        <taxon>Acholeplasmatales</taxon>
        <taxon>Acholeplasmataceae</taxon>
        <taxon>Candidatus Phytoplasma</taxon>
        <taxon>16SrI (Aster yellows group)</taxon>
    </lineage>
</organism>
<reference evidence="1" key="1">
    <citation type="submission" date="2017-05" db="EMBL/GenBank/DDBJ databases">
        <title>Genome sequence of Ca. P. asteris strain NJAY.</title>
        <authorList>
            <person name="Lee I.-M."/>
            <person name="Gundersen-Rindal D."/>
            <person name="Sparks M."/>
        </authorList>
    </citation>
    <scope>NUCLEOTIDE SEQUENCE [LARGE SCALE GENOMIC DNA]</scope>
    <source>
        <strain evidence="1">NJAY</strain>
    </source>
</reference>
<gene>
    <name evidence="1" type="ORF">BBA70_02015</name>
</gene>
<accession>A0ABX4K1L2</accession>
<evidence type="ECO:0000313" key="2">
    <source>
        <dbReference type="Proteomes" id="UP000220509"/>
    </source>
</evidence>
<evidence type="ECO:0000313" key="1">
    <source>
        <dbReference type="EMBL" id="PEH36268.1"/>
    </source>
</evidence>
<dbReference type="Proteomes" id="UP000220509">
    <property type="component" value="Unassembled WGS sequence"/>
</dbReference>
<dbReference type="EMBL" id="MAPF01000053">
    <property type="protein sequence ID" value="PEH36268.1"/>
    <property type="molecule type" value="Genomic_DNA"/>
</dbReference>
<name>A0ABX4K1L2_9MOLU</name>
<keyword evidence="2" id="KW-1185">Reference proteome</keyword>
<sequence>MKKNENNIFFAQNSSRHYNKPLLHIQIAVLFHNYNKNDTLVQQKPHLTQVNIQKYNKKTYHFSRSIC</sequence>